<dbReference type="RefSeq" id="WP_182975013.1">
    <property type="nucleotide sequence ID" value="NZ_JABEQN010000023.1"/>
</dbReference>
<evidence type="ECO:0000256" key="1">
    <source>
        <dbReference type="ARBA" id="ARBA00023125"/>
    </source>
</evidence>
<dbReference type="Pfam" id="PF13560">
    <property type="entry name" value="HTH_31"/>
    <property type="match status" value="1"/>
</dbReference>
<evidence type="ECO:0000313" key="4">
    <source>
        <dbReference type="EMBL" id="MBB2195100.1"/>
    </source>
</evidence>
<dbReference type="AlphaFoldDB" id="A0A7W4IN87"/>
<evidence type="ECO:0000313" key="6">
    <source>
        <dbReference type="Proteomes" id="UP000561077"/>
    </source>
</evidence>
<name>A0A7W4IN87_9PROT</name>
<dbReference type="Proteomes" id="UP000540490">
    <property type="component" value="Unassembled WGS sequence"/>
</dbReference>
<dbReference type="InterPro" id="IPR010982">
    <property type="entry name" value="Lambda_DNA-bd_dom_sf"/>
</dbReference>
<evidence type="ECO:0000313" key="5">
    <source>
        <dbReference type="Proteomes" id="UP000540490"/>
    </source>
</evidence>
<evidence type="ECO:0000313" key="3">
    <source>
        <dbReference type="EMBL" id="MBB2165963.1"/>
    </source>
</evidence>
<keyword evidence="5" id="KW-1185">Reference proteome</keyword>
<dbReference type="Proteomes" id="UP000561077">
    <property type="component" value="Unassembled WGS sequence"/>
</dbReference>
<protein>
    <submittedName>
        <fullName evidence="3">Helix-turn-helix transcriptional regulator</fullName>
    </submittedName>
</protein>
<dbReference type="SMART" id="SM00530">
    <property type="entry name" value="HTH_XRE"/>
    <property type="match status" value="1"/>
</dbReference>
<dbReference type="GO" id="GO:0003677">
    <property type="term" value="F:DNA binding"/>
    <property type="evidence" value="ECO:0007669"/>
    <property type="project" value="UniProtKB-KW"/>
</dbReference>
<comment type="caution">
    <text evidence="3">The sequence shown here is derived from an EMBL/GenBank/DDBJ whole genome shotgun (WGS) entry which is preliminary data.</text>
</comment>
<dbReference type="SUPFAM" id="SSF47413">
    <property type="entry name" value="lambda repressor-like DNA-binding domains"/>
    <property type="match status" value="1"/>
</dbReference>
<dbReference type="CDD" id="cd00093">
    <property type="entry name" value="HTH_XRE"/>
    <property type="match status" value="1"/>
</dbReference>
<keyword evidence="1" id="KW-0238">DNA-binding</keyword>
<dbReference type="EMBL" id="JABEQO010000023">
    <property type="protein sequence ID" value="MBB2165963.1"/>
    <property type="molecule type" value="Genomic_DNA"/>
</dbReference>
<organism evidence="3 6">
    <name type="scientific">Gluconacetobacter dulcium</name>
    <dbReference type="NCBI Taxonomy" id="2729096"/>
    <lineage>
        <taxon>Bacteria</taxon>
        <taxon>Pseudomonadati</taxon>
        <taxon>Pseudomonadota</taxon>
        <taxon>Alphaproteobacteria</taxon>
        <taxon>Acetobacterales</taxon>
        <taxon>Acetobacteraceae</taxon>
        <taxon>Gluconacetobacter</taxon>
    </lineage>
</organism>
<dbReference type="Gene3D" id="1.10.260.40">
    <property type="entry name" value="lambda repressor-like DNA-binding domains"/>
    <property type="match status" value="1"/>
</dbReference>
<feature type="domain" description="HTH cro/C1-type" evidence="2">
    <location>
        <begin position="7"/>
        <end position="61"/>
    </location>
</feature>
<reference evidence="5 6" key="1">
    <citation type="submission" date="2020-04" db="EMBL/GenBank/DDBJ databases">
        <title>Description of novel Gluconacetobacter.</title>
        <authorList>
            <person name="Sombolestani A."/>
        </authorList>
    </citation>
    <scope>NUCLEOTIDE SEQUENCE [LARGE SCALE GENOMIC DNA]</scope>
    <source>
        <strain evidence="4 5">LMG 1728</strain>
        <strain evidence="3 6">LMG 1731</strain>
    </source>
</reference>
<evidence type="ECO:0000259" key="2">
    <source>
        <dbReference type="PROSITE" id="PS50943"/>
    </source>
</evidence>
<dbReference type="PANTHER" id="PTHR46558">
    <property type="entry name" value="TRACRIPTIONAL REGULATORY PROTEIN-RELATED-RELATED"/>
    <property type="match status" value="1"/>
</dbReference>
<sequence length="107" mass="11829">MSLATRLRTLREHATLGQAEVAAALDVSIPTVSEWESGKKKPSRHRIPALARLFGVSTDYLLSGQELRLPDRDENGEEESLVALYRAADREVKIAVMTLLRAASDKN</sequence>
<dbReference type="InterPro" id="IPR001387">
    <property type="entry name" value="Cro/C1-type_HTH"/>
</dbReference>
<accession>A0A7W4IN87</accession>
<dbReference type="PANTHER" id="PTHR46558:SF13">
    <property type="entry name" value="HTH-TYPE TRANSCRIPTIONAL REGULATOR IMMR"/>
    <property type="match status" value="1"/>
</dbReference>
<proteinExistence type="predicted"/>
<dbReference type="PROSITE" id="PS50943">
    <property type="entry name" value="HTH_CROC1"/>
    <property type="match status" value="1"/>
</dbReference>
<gene>
    <name evidence="4" type="ORF">HLH25_15965</name>
    <name evidence="3" type="ORF">HLH26_15780</name>
</gene>
<dbReference type="EMBL" id="JABEQN010000023">
    <property type="protein sequence ID" value="MBB2195100.1"/>
    <property type="molecule type" value="Genomic_DNA"/>
</dbReference>